<protein>
    <submittedName>
        <fullName evidence="1">NAD(P)H-dependent oxidoreductase subunit E</fullName>
    </submittedName>
</protein>
<dbReference type="Gene3D" id="3.40.30.10">
    <property type="entry name" value="Glutaredoxin"/>
    <property type="match status" value="1"/>
</dbReference>
<accession>A0A8J6PF02</accession>
<dbReference type="EMBL" id="JACRTL010000003">
    <property type="protein sequence ID" value="MBC8611011.1"/>
    <property type="molecule type" value="Genomic_DNA"/>
</dbReference>
<evidence type="ECO:0000313" key="1">
    <source>
        <dbReference type="EMBL" id="MBC8611011.1"/>
    </source>
</evidence>
<comment type="caution">
    <text evidence="1">The sequence shown here is derived from an EMBL/GenBank/DDBJ whole genome shotgun (WGS) entry which is preliminary data.</text>
</comment>
<dbReference type="SUPFAM" id="SSF52833">
    <property type="entry name" value="Thioredoxin-like"/>
    <property type="match status" value="1"/>
</dbReference>
<dbReference type="AlphaFoldDB" id="A0A8J6PF02"/>
<name>A0A8J6PF02_9FIRM</name>
<dbReference type="Pfam" id="PF01257">
    <property type="entry name" value="2Fe-2S_thioredx"/>
    <property type="match status" value="1"/>
</dbReference>
<proteinExistence type="predicted"/>
<reference evidence="1" key="1">
    <citation type="submission" date="2020-08" db="EMBL/GenBank/DDBJ databases">
        <title>Genome public.</title>
        <authorList>
            <person name="Liu C."/>
            <person name="Sun Q."/>
        </authorList>
    </citation>
    <scope>NUCLEOTIDE SEQUENCE</scope>
    <source>
        <strain evidence="1">NSJ-15</strain>
    </source>
</reference>
<sequence length="88" mass="10017">MKRLQVQVCACNKCIMMGAMEIMENIESLKKLKVQLRLQTQIDLIMDKKICGDLSDDAAPVVIINDEVIEQATPEIVMEKIVKLTQRK</sequence>
<dbReference type="InterPro" id="IPR036249">
    <property type="entry name" value="Thioredoxin-like_sf"/>
</dbReference>
<dbReference type="RefSeq" id="WP_158662630.1">
    <property type="nucleotide sequence ID" value="NZ_FYDD01000004.1"/>
</dbReference>
<dbReference type="Proteomes" id="UP000632659">
    <property type="component" value="Unassembled WGS sequence"/>
</dbReference>
<dbReference type="OrthoDB" id="9807975at2"/>
<gene>
    <name evidence="1" type="ORF">H8702_07730</name>
</gene>
<evidence type="ECO:0000313" key="2">
    <source>
        <dbReference type="Proteomes" id="UP000632659"/>
    </source>
</evidence>
<keyword evidence="2" id="KW-1185">Reference proteome</keyword>
<organism evidence="1 2">
    <name type="scientific">Massiliimalia timonensis</name>
    <dbReference type="NCBI Taxonomy" id="1987501"/>
    <lineage>
        <taxon>Bacteria</taxon>
        <taxon>Bacillati</taxon>
        <taxon>Bacillota</taxon>
        <taxon>Clostridia</taxon>
        <taxon>Eubacteriales</taxon>
        <taxon>Oscillospiraceae</taxon>
        <taxon>Massiliimalia</taxon>
    </lineage>
</organism>